<dbReference type="Gene3D" id="3.30.565.60">
    <property type="match status" value="1"/>
</dbReference>
<name>A0A3M4VM30_PSECI</name>
<organism evidence="1 2">
    <name type="scientific">Pseudomonas cichorii</name>
    <dbReference type="NCBI Taxonomy" id="36746"/>
    <lineage>
        <taxon>Bacteria</taxon>
        <taxon>Pseudomonadati</taxon>
        <taxon>Pseudomonadota</taxon>
        <taxon>Gammaproteobacteria</taxon>
        <taxon>Pseudomonadales</taxon>
        <taxon>Pseudomonadaceae</taxon>
        <taxon>Pseudomonas</taxon>
    </lineage>
</organism>
<dbReference type="InterPro" id="IPR038475">
    <property type="entry name" value="RecG_C_sf"/>
</dbReference>
<protein>
    <submittedName>
        <fullName evidence="1">Putative transcriptional regulator</fullName>
    </submittedName>
</protein>
<dbReference type="Pfam" id="PF13749">
    <property type="entry name" value="HATPase_c_4"/>
    <property type="match status" value="1"/>
</dbReference>
<dbReference type="Proteomes" id="UP000278332">
    <property type="component" value="Unassembled WGS sequence"/>
</dbReference>
<accession>A0A3M4VM30</accession>
<dbReference type="PANTHER" id="PTHR30595">
    <property type="entry name" value="GLPR-RELATED TRANSCRIPTIONAL REPRESSOR"/>
    <property type="match status" value="1"/>
</dbReference>
<reference evidence="1 2" key="1">
    <citation type="submission" date="2018-08" db="EMBL/GenBank/DDBJ databases">
        <title>Recombination of ecologically and evolutionarily significant loci maintains genetic cohesion in the Pseudomonas syringae species complex.</title>
        <authorList>
            <person name="Dillon M."/>
            <person name="Thakur S."/>
            <person name="Almeida R.N.D."/>
            <person name="Weir B.S."/>
            <person name="Guttman D.S."/>
        </authorList>
    </citation>
    <scope>NUCLEOTIDE SEQUENCE [LARGE SCALE GENOMIC DNA]</scope>
    <source>
        <strain evidence="1 2">ICMP 6917</strain>
    </source>
</reference>
<dbReference type="EMBL" id="RBRY01000138">
    <property type="protein sequence ID" value="RMR52835.1"/>
    <property type="molecule type" value="Genomic_DNA"/>
</dbReference>
<dbReference type="AlphaFoldDB" id="A0A3M4VM30"/>
<evidence type="ECO:0000313" key="2">
    <source>
        <dbReference type="Proteomes" id="UP000278332"/>
    </source>
</evidence>
<comment type="caution">
    <text evidence="1">The sequence shown here is derived from an EMBL/GenBank/DDBJ whole genome shotgun (WGS) entry which is preliminary data.</text>
</comment>
<gene>
    <name evidence="1" type="ORF">ALP84_01612</name>
</gene>
<proteinExistence type="predicted"/>
<sequence>MAEVIEQLFTFIRRNTPSRARFSNDRTQREDIPLYPEVAIREGIVNAFAHRDYSSFSGGIKVEISPAQVKIWNSGTLPEGVSADQLQHGHISVLRNPDIAHILYLLGYMEKFGRGSVLICQACESVSHLFLHFKSGSIAIVIKFFIITISDKNFYTCGCERLSVTRVIRCS</sequence>
<dbReference type="PANTHER" id="PTHR30595:SF6">
    <property type="entry name" value="SCHLAFEN ALBA-2 DOMAIN-CONTAINING PROTEIN"/>
    <property type="match status" value="1"/>
</dbReference>
<evidence type="ECO:0000313" key="1">
    <source>
        <dbReference type="EMBL" id="RMR52835.1"/>
    </source>
</evidence>